<organism evidence="6 7">
    <name type="scientific">Paracoccus broussonetiae</name>
    <dbReference type="NCBI Taxonomy" id="3075834"/>
    <lineage>
        <taxon>Bacteria</taxon>
        <taxon>Pseudomonadati</taxon>
        <taxon>Pseudomonadota</taxon>
        <taxon>Alphaproteobacteria</taxon>
        <taxon>Rhodobacterales</taxon>
        <taxon>Paracoccaceae</taxon>
        <taxon>Paracoccus</taxon>
    </lineage>
</organism>
<accession>A0ABU3EEI5</accession>
<keyword evidence="4 5" id="KW-0472">Membrane</keyword>
<proteinExistence type="predicted"/>
<dbReference type="InterPro" id="IPR008217">
    <property type="entry name" value="Ccc1_fam"/>
</dbReference>
<dbReference type="Proteomes" id="UP001251085">
    <property type="component" value="Unassembled WGS sequence"/>
</dbReference>
<comment type="subcellular location">
    <subcellularLocation>
        <location evidence="1">Endomembrane system</location>
        <topology evidence="1">Multi-pass membrane protein</topology>
    </subcellularLocation>
</comment>
<feature type="transmembrane region" description="Helical" evidence="5">
    <location>
        <begin position="49"/>
        <end position="71"/>
    </location>
</feature>
<feature type="transmembrane region" description="Helical" evidence="5">
    <location>
        <begin position="171"/>
        <end position="188"/>
    </location>
</feature>
<protein>
    <recommendedName>
        <fullName evidence="8">VIT family protein</fullName>
    </recommendedName>
</protein>
<evidence type="ECO:0000256" key="3">
    <source>
        <dbReference type="ARBA" id="ARBA00022989"/>
    </source>
</evidence>
<evidence type="ECO:0000256" key="4">
    <source>
        <dbReference type="ARBA" id="ARBA00023136"/>
    </source>
</evidence>
<evidence type="ECO:0000256" key="2">
    <source>
        <dbReference type="ARBA" id="ARBA00022692"/>
    </source>
</evidence>
<dbReference type="EMBL" id="JAVRQI010000008">
    <property type="protein sequence ID" value="MDT1062651.1"/>
    <property type="molecule type" value="Genomic_DNA"/>
</dbReference>
<feature type="transmembrane region" description="Helical" evidence="5">
    <location>
        <begin position="141"/>
        <end position="165"/>
    </location>
</feature>
<comment type="caution">
    <text evidence="6">The sequence shown here is derived from an EMBL/GenBank/DDBJ whole genome shotgun (WGS) entry which is preliminary data.</text>
</comment>
<evidence type="ECO:0000313" key="7">
    <source>
        <dbReference type="Proteomes" id="UP001251085"/>
    </source>
</evidence>
<dbReference type="Pfam" id="PF01988">
    <property type="entry name" value="VIT1"/>
    <property type="match status" value="1"/>
</dbReference>
<evidence type="ECO:0000256" key="5">
    <source>
        <dbReference type="SAM" id="Phobius"/>
    </source>
</evidence>
<evidence type="ECO:0000256" key="1">
    <source>
        <dbReference type="ARBA" id="ARBA00004127"/>
    </source>
</evidence>
<evidence type="ECO:0008006" key="8">
    <source>
        <dbReference type="Google" id="ProtNLM"/>
    </source>
</evidence>
<feature type="transmembrane region" description="Helical" evidence="5">
    <location>
        <begin position="200"/>
        <end position="219"/>
    </location>
</feature>
<keyword evidence="2 5" id="KW-0812">Transmembrane</keyword>
<feature type="transmembrane region" description="Helical" evidence="5">
    <location>
        <begin position="20"/>
        <end position="37"/>
    </location>
</feature>
<keyword evidence="7" id="KW-1185">Reference proteome</keyword>
<gene>
    <name evidence="6" type="ORF">RM190_12300</name>
</gene>
<reference evidence="7" key="1">
    <citation type="submission" date="2023-07" db="EMBL/GenBank/DDBJ databases">
        <title>Characterization of two Paracoccaceae strains isolated from Phycosphere and proposal of Xinfangfangia lacusdiani sp. nov.</title>
        <authorList>
            <person name="Deng Y."/>
            <person name="Zhang Y.Q."/>
        </authorList>
    </citation>
    <scope>NUCLEOTIDE SEQUENCE [LARGE SCALE GENOMIC DNA]</scope>
    <source>
        <strain evidence="7">CPCC 101403</strain>
    </source>
</reference>
<evidence type="ECO:0000313" key="6">
    <source>
        <dbReference type="EMBL" id="MDT1062651.1"/>
    </source>
</evidence>
<sequence>MAARGQSSAMARALDPVSRATEILFGLIMVLTFTASLNTAEAGHADVRLMLIGALGCNLAWGLIDAAMYLLSARAEKALALRTIHRVRQAQTPAEADDEIAATLPPLVARALRPGDLIHVRQQLMSLDAPRMPKGPAIADLLAAGMIFLLVFVATLPVVVPFLLIGDARQALWLSHGVAIASLFLAGHSLGRLWDRPWRVGLAMVAVGIVLVGIALALGG</sequence>
<dbReference type="RefSeq" id="WP_311759749.1">
    <property type="nucleotide sequence ID" value="NZ_JAVRQI010000008.1"/>
</dbReference>
<name>A0ABU3EEI5_9RHOB</name>
<keyword evidence="3 5" id="KW-1133">Transmembrane helix</keyword>